<keyword evidence="1" id="KW-1133">Transmembrane helix</keyword>
<sequence length="120" mass="13469">MRTRNRSRARLELRCAGLSVPVIGFLYGTNLKLVPLLGRNFSKGKPGFFAKKFRILGKGRSFRQKAGLRKAAHAGQGFISSPSRLLMALKYIHIIQFVILFSSSFVRVLMSGRGRERDAD</sequence>
<name>A0A838XK98_9HYPH</name>
<keyword evidence="1" id="KW-0812">Transmembrane</keyword>
<dbReference type="Proteomes" id="UP000559404">
    <property type="component" value="Unassembled WGS sequence"/>
</dbReference>
<comment type="caution">
    <text evidence="2">The sequence shown here is derived from an EMBL/GenBank/DDBJ whole genome shotgun (WGS) entry which is preliminary data.</text>
</comment>
<evidence type="ECO:0000256" key="1">
    <source>
        <dbReference type="SAM" id="Phobius"/>
    </source>
</evidence>
<dbReference type="AlphaFoldDB" id="A0A838XK98"/>
<reference evidence="2 3" key="1">
    <citation type="submission" date="2020-07" db="EMBL/GenBank/DDBJ databases">
        <authorList>
            <person name="Li M."/>
        </authorList>
    </citation>
    <scope>NUCLEOTIDE SEQUENCE [LARGE SCALE GENOMIC DNA]</scope>
    <source>
        <strain evidence="2 3">DSM 23284</strain>
    </source>
</reference>
<accession>A0A838XK98</accession>
<protein>
    <submittedName>
        <fullName evidence="2">Uncharacterized protein</fullName>
    </submittedName>
</protein>
<evidence type="ECO:0000313" key="3">
    <source>
        <dbReference type="Proteomes" id="UP000559404"/>
    </source>
</evidence>
<dbReference type="RefSeq" id="WP_181759988.1">
    <property type="nucleotide sequence ID" value="NZ_BMCR01000005.1"/>
</dbReference>
<proteinExistence type="predicted"/>
<feature type="transmembrane region" description="Helical" evidence="1">
    <location>
        <begin position="12"/>
        <end position="29"/>
    </location>
</feature>
<keyword evidence="1" id="KW-0472">Membrane</keyword>
<keyword evidence="3" id="KW-1185">Reference proteome</keyword>
<organism evidence="2 3">
    <name type="scientific">Stappia taiwanensis</name>
    <dbReference type="NCBI Taxonomy" id="992267"/>
    <lineage>
        <taxon>Bacteria</taxon>
        <taxon>Pseudomonadati</taxon>
        <taxon>Pseudomonadota</taxon>
        <taxon>Alphaproteobacteria</taxon>
        <taxon>Hyphomicrobiales</taxon>
        <taxon>Stappiaceae</taxon>
        <taxon>Stappia</taxon>
    </lineage>
</organism>
<gene>
    <name evidence="2" type="ORF">H1W37_08865</name>
</gene>
<dbReference type="EMBL" id="JACEON010000006">
    <property type="protein sequence ID" value="MBA4611759.1"/>
    <property type="molecule type" value="Genomic_DNA"/>
</dbReference>
<evidence type="ECO:0000313" key="2">
    <source>
        <dbReference type="EMBL" id="MBA4611759.1"/>
    </source>
</evidence>
<reference evidence="2 3" key="2">
    <citation type="submission" date="2020-08" db="EMBL/GenBank/DDBJ databases">
        <title>Stappia taiwanensis sp. nov., isolated from a coastal thermal spring.</title>
        <authorList>
            <person name="Kampfer P."/>
        </authorList>
    </citation>
    <scope>NUCLEOTIDE SEQUENCE [LARGE SCALE GENOMIC DNA]</scope>
    <source>
        <strain evidence="2 3">DSM 23284</strain>
    </source>
</reference>
<feature type="transmembrane region" description="Helical" evidence="1">
    <location>
        <begin position="91"/>
        <end position="110"/>
    </location>
</feature>